<dbReference type="InterPro" id="IPR050560">
    <property type="entry name" value="MYB_TF"/>
</dbReference>
<dbReference type="PANTHER" id="PTHR45614:SF274">
    <property type="entry name" value="MYB-LIKE DNA-BINDING PROTEIN"/>
    <property type="match status" value="1"/>
</dbReference>
<dbReference type="EMBL" id="HBIW01019402">
    <property type="protein sequence ID" value="CAE0701262.1"/>
    <property type="molecule type" value="Transcribed_RNA"/>
</dbReference>
<dbReference type="GO" id="GO:0000981">
    <property type="term" value="F:DNA-binding transcription factor activity, RNA polymerase II-specific"/>
    <property type="evidence" value="ECO:0007669"/>
    <property type="project" value="TreeGrafter"/>
</dbReference>
<evidence type="ECO:0000256" key="1">
    <source>
        <dbReference type="ARBA" id="ARBA00023015"/>
    </source>
</evidence>
<keyword evidence="9" id="KW-1185">Reference proteome</keyword>
<evidence type="ECO:0000256" key="4">
    <source>
        <dbReference type="SAM" id="MobiDB-lite"/>
    </source>
</evidence>
<feature type="compositionally biased region" description="Basic and acidic residues" evidence="4">
    <location>
        <begin position="50"/>
        <end position="62"/>
    </location>
</feature>
<dbReference type="PROSITE" id="PS50090">
    <property type="entry name" value="MYB_LIKE"/>
    <property type="match status" value="3"/>
</dbReference>
<dbReference type="CDD" id="cd00167">
    <property type="entry name" value="SANT"/>
    <property type="match status" value="2"/>
</dbReference>
<feature type="region of interest" description="Disordered" evidence="4">
    <location>
        <begin position="1"/>
        <end position="25"/>
    </location>
</feature>
<dbReference type="PROSITE" id="PS51294">
    <property type="entry name" value="HTH_MYB"/>
    <property type="match status" value="3"/>
</dbReference>
<protein>
    <submittedName>
        <fullName evidence="7">Uncharacterized protein</fullName>
    </submittedName>
</protein>
<name>A0A7S4A234_9STRA</name>
<organism evidence="7">
    <name type="scientific">Pelagomonas calceolata</name>
    <dbReference type="NCBI Taxonomy" id="35677"/>
    <lineage>
        <taxon>Eukaryota</taxon>
        <taxon>Sar</taxon>
        <taxon>Stramenopiles</taxon>
        <taxon>Ochrophyta</taxon>
        <taxon>Pelagophyceae</taxon>
        <taxon>Pelagomonadales</taxon>
        <taxon>Pelagomonadaceae</taxon>
        <taxon>Pelagomonas</taxon>
    </lineage>
</organism>
<evidence type="ECO:0000313" key="9">
    <source>
        <dbReference type="Proteomes" id="UP000789595"/>
    </source>
</evidence>
<feature type="domain" description="HTH myb-type" evidence="6">
    <location>
        <begin position="184"/>
        <end position="238"/>
    </location>
</feature>
<sequence length="358" mass="39267">MADDDLLAPPSQMPPPAPVLPVPVAPPLQHQWGAVAPQLAPLGAPITTDEALRQLEGEEDRRARPRKPSIGGKWTPEEDQKLLKIVEEHGPKKWKRISELLGTVRTDIQCLHRWTKVIKPGLNKGPWLQQEDDLVRAEVQRMKRESAEGVVKWAQIAASLNGVAGNGSTRLGKQCRERWFNHLDPTLKKGDWEESENATLLKLQRQLGNRWCEIAKVLKGRSENAIKNRWNSSAMKRYVAAAAAASGQPIPPPAPARKRKAPAPQPVAVRAPSPIPSATVVDGVDGLVAVLSDASVFPTVSLQLVKTLVGPIHLNDEQKRRILQACERRLNEDEAPTRSSVVRQLRELLAPAAAVAAS</sequence>
<dbReference type="SUPFAM" id="SSF46689">
    <property type="entry name" value="Homeodomain-like"/>
    <property type="match status" value="2"/>
</dbReference>
<dbReference type="SMART" id="SM00717">
    <property type="entry name" value="SANT"/>
    <property type="match status" value="3"/>
</dbReference>
<keyword evidence="1" id="KW-0805">Transcription regulation</keyword>
<evidence type="ECO:0000313" key="8">
    <source>
        <dbReference type="EMBL" id="CAH0366468.1"/>
    </source>
</evidence>
<dbReference type="GO" id="GO:0005634">
    <property type="term" value="C:nucleus"/>
    <property type="evidence" value="ECO:0007669"/>
    <property type="project" value="TreeGrafter"/>
</dbReference>
<accession>A0A7S4A234</accession>
<keyword evidence="3" id="KW-0539">Nucleus</keyword>
<dbReference type="FunFam" id="1.10.10.60:FF:000016">
    <property type="entry name" value="Transcriptional activator Myb isoform A"/>
    <property type="match status" value="1"/>
</dbReference>
<dbReference type="PANTHER" id="PTHR45614">
    <property type="entry name" value="MYB PROTEIN-RELATED"/>
    <property type="match status" value="1"/>
</dbReference>
<dbReference type="InterPro" id="IPR017930">
    <property type="entry name" value="Myb_dom"/>
</dbReference>
<evidence type="ECO:0000259" key="6">
    <source>
        <dbReference type="PROSITE" id="PS51294"/>
    </source>
</evidence>
<dbReference type="GO" id="GO:0000978">
    <property type="term" value="F:RNA polymerase II cis-regulatory region sequence-specific DNA binding"/>
    <property type="evidence" value="ECO:0007669"/>
    <property type="project" value="TreeGrafter"/>
</dbReference>
<feature type="domain" description="HTH myb-type" evidence="6">
    <location>
        <begin position="66"/>
        <end position="122"/>
    </location>
</feature>
<dbReference type="InterPro" id="IPR001005">
    <property type="entry name" value="SANT/Myb"/>
</dbReference>
<feature type="compositionally biased region" description="Pro residues" evidence="4">
    <location>
        <begin position="11"/>
        <end position="25"/>
    </location>
</feature>
<dbReference type="OrthoDB" id="2143914at2759"/>
<feature type="domain" description="Myb-like" evidence="5">
    <location>
        <begin position="72"/>
        <end position="118"/>
    </location>
</feature>
<dbReference type="Pfam" id="PF00249">
    <property type="entry name" value="Myb_DNA-binding"/>
    <property type="match status" value="3"/>
</dbReference>
<reference evidence="7" key="1">
    <citation type="submission" date="2021-01" db="EMBL/GenBank/DDBJ databases">
        <authorList>
            <person name="Corre E."/>
            <person name="Pelletier E."/>
            <person name="Niang G."/>
            <person name="Scheremetjew M."/>
            <person name="Finn R."/>
            <person name="Kale V."/>
            <person name="Holt S."/>
            <person name="Cochrane G."/>
            <person name="Meng A."/>
            <person name="Brown T."/>
            <person name="Cohen L."/>
        </authorList>
    </citation>
    <scope>NUCLEOTIDE SEQUENCE</scope>
    <source>
        <strain evidence="7">CCMP1756</strain>
    </source>
</reference>
<dbReference type="Proteomes" id="UP000789595">
    <property type="component" value="Unassembled WGS sequence"/>
</dbReference>
<evidence type="ECO:0000256" key="2">
    <source>
        <dbReference type="ARBA" id="ARBA00023163"/>
    </source>
</evidence>
<dbReference type="Gene3D" id="1.10.10.60">
    <property type="entry name" value="Homeodomain-like"/>
    <property type="match status" value="3"/>
</dbReference>
<reference evidence="8" key="2">
    <citation type="submission" date="2021-11" db="EMBL/GenBank/DDBJ databases">
        <authorList>
            <consortium name="Genoscope - CEA"/>
            <person name="William W."/>
        </authorList>
    </citation>
    <scope>NUCLEOTIDE SEQUENCE</scope>
</reference>
<evidence type="ECO:0000256" key="3">
    <source>
        <dbReference type="ARBA" id="ARBA00023242"/>
    </source>
</evidence>
<feature type="region of interest" description="Disordered" evidence="4">
    <location>
        <begin position="45"/>
        <end position="76"/>
    </location>
</feature>
<feature type="domain" description="Myb-like" evidence="5">
    <location>
        <begin position="184"/>
        <end position="234"/>
    </location>
</feature>
<evidence type="ECO:0000259" key="5">
    <source>
        <dbReference type="PROSITE" id="PS50090"/>
    </source>
</evidence>
<feature type="domain" description="HTH myb-type" evidence="6">
    <location>
        <begin position="123"/>
        <end position="183"/>
    </location>
</feature>
<dbReference type="EMBL" id="CAKKNE010000001">
    <property type="protein sequence ID" value="CAH0366468.1"/>
    <property type="molecule type" value="Genomic_DNA"/>
</dbReference>
<dbReference type="AlphaFoldDB" id="A0A7S4A234"/>
<gene>
    <name evidence="7" type="ORF">PCAL00307_LOCUS16698</name>
    <name evidence="8" type="ORF">PECAL_1P29630</name>
</gene>
<dbReference type="InterPro" id="IPR009057">
    <property type="entry name" value="Homeodomain-like_sf"/>
</dbReference>
<proteinExistence type="predicted"/>
<evidence type="ECO:0000313" key="7">
    <source>
        <dbReference type="EMBL" id="CAE0701262.1"/>
    </source>
</evidence>
<keyword evidence="2" id="KW-0804">Transcription</keyword>
<feature type="domain" description="Myb-like" evidence="5">
    <location>
        <begin position="119"/>
        <end position="183"/>
    </location>
</feature>